<reference evidence="1 2" key="1">
    <citation type="submission" date="2016-11" db="EMBL/GenBank/DDBJ databases">
        <authorList>
            <person name="Jaros S."/>
            <person name="Januszkiewicz K."/>
            <person name="Wedrychowicz H."/>
        </authorList>
    </citation>
    <scope>NUCLEOTIDE SEQUENCE [LARGE SCALE GENOMIC DNA]</scope>
    <source>
        <strain evidence="1 2">DSM 21637</strain>
    </source>
</reference>
<protein>
    <recommendedName>
        <fullName evidence="3">DUF721 domain-containing protein</fullName>
    </recommendedName>
</protein>
<dbReference type="Pfam" id="PF05258">
    <property type="entry name" value="DciA"/>
    <property type="match status" value="1"/>
</dbReference>
<evidence type="ECO:0000313" key="1">
    <source>
        <dbReference type="EMBL" id="SFX03394.1"/>
    </source>
</evidence>
<dbReference type="Proteomes" id="UP000182350">
    <property type="component" value="Unassembled WGS sequence"/>
</dbReference>
<proteinExistence type="predicted"/>
<organism evidence="1 2">
    <name type="scientific">Marinospirillum alkaliphilum DSM 21637</name>
    <dbReference type="NCBI Taxonomy" id="1122209"/>
    <lineage>
        <taxon>Bacteria</taxon>
        <taxon>Pseudomonadati</taxon>
        <taxon>Pseudomonadota</taxon>
        <taxon>Gammaproteobacteria</taxon>
        <taxon>Oceanospirillales</taxon>
        <taxon>Oceanospirillaceae</taxon>
        <taxon>Marinospirillum</taxon>
    </lineage>
</organism>
<keyword evidence="2" id="KW-1185">Reference proteome</keyword>
<evidence type="ECO:0008006" key="3">
    <source>
        <dbReference type="Google" id="ProtNLM"/>
    </source>
</evidence>
<evidence type="ECO:0000313" key="2">
    <source>
        <dbReference type="Proteomes" id="UP000182350"/>
    </source>
</evidence>
<sequence length="153" mass="17407">MSIKARTGRTKSLNALINKDTSIFGQVLNKAAYLKQLETLVKAALPAELRDFFRVANYQNQRLTLLTGSAGNLTQLRFLEQELIRSLKKQLPELEKIEALVRPDPPPARPKIKKTRITPHARKVMAELANEIQHARLKASLHRIANHKEENDQ</sequence>
<dbReference type="RefSeq" id="WP_177247019.1">
    <property type="nucleotide sequence ID" value="NZ_FPJW01000001.1"/>
</dbReference>
<dbReference type="InterPro" id="IPR007922">
    <property type="entry name" value="DciA-like"/>
</dbReference>
<accession>A0A1K1TSG5</accession>
<dbReference type="AlphaFoldDB" id="A0A1K1TSG5"/>
<name>A0A1K1TSG5_9GAMM</name>
<gene>
    <name evidence="1" type="ORF">SAMN02745752_00289</name>
</gene>
<dbReference type="STRING" id="1122209.SAMN02745752_00289"/>
<dbReference type="EMBL" id="FPJW01000001">
    <property type="protein sequence ID" value="SFX03394.1"/>
    <property type="molecule type" value="Genomic_DNA"/>
</dbReference>